<accession>A0A804KTL4</accession>
<gene>
    <name evidence="1" type="ORF">GSMUA_310490.1</name>
</gene>
<dbReference type="InParanoid" id="A0A804KTL4"/>
<dbReference type="EnsemblPlants" id="Ma10_t07370.1">
    <property type="protein sequence ID" value="Ma10_p07370.1"/>
    <property type="gene ID" value="Ma10_g07370"/>
</dbReference>
<evidence type="ECO:0000313" key="3">
    <source>
        <dbReference type="Proteomes" id="UP000012960"/>
    </source>
</evidence>
<dbReference type="PANTHER" id="PTHR33181">
    <property type="entry name" value="OS01G0778500 PROTEIN"/>
    <property type="match status" value="1"/>
</dbReference>
<proteinExistence type="predicted"/>
<sequence length="113" mass="13440">MTAKNVVSWWRREVVFRVKRAWLAVSSRVETRKHGKGILKLYDDVQMCGYQDVQVMWEILTKPEMETPKRLKQRKGSIWRLSSCCRRTRFSLMQWKTISETVDEKGKQSLAMS</sequence>
<organism evidence="2 3">
    <name type="scientific">Musa acuminata subsp. malaccensis</name>
    <name type="common">Wild banana</name>
    <name type="synonym">Musa malaccensis</name>
    <dbReference type="NCBI Taxonomy" id="214687"/>
    <lineage>
        <taxon>Eukaryota</taxon>
        <taxon>Viridiplantae</taxon>
        <taxon>Streptophyta</taxon>
        <taxon>Embryophyta</taxon>
        <taxon>Tracheophyta</taxon>
        <taxon>Spermatophyta</taxon>
        <taxon>Magnoliopsida</taxon>
        <taxon>Liliopsida</taxon>
        <taxon>Zingiberales</taxon>
        <taxon>Musaceae</taxon>
        <taxon>Musa</taxon>
    </lineage>
</organism>
<protein>
    <submittedName>
        <fullName evidence="1">(wild Malaysian banana) hypothetical protein</fullName>
    </submittedName>
</protein>
<dbReference type="EMBL" id="HG996476">
    <property type="protein sequence ID" value="CAG1852823.1"/>
    <property type="molecule type" value="Genomic_DNA"/>
</dbReference>
<reference evidence="1" key="1">
    <citation type="submission" date="2021-03" db="EMBL/GenBank/DDBJ databases">
        <authorList>
            <consortium name="Genoscope - CEA"/>
            <person name="William W."/>
        </authorList>
    </citation>
    <scope>NUCLEOTIDE SEQUENCE</scope>
    <source>
        <strain evidence="1">Doubled-haploid Pahang</strain>
    </source>
</reference>
<dbReference type="AlphaFoldDB" id="A0A804KTL4"/>
<reference evidence="2" key="2">
    <citation type="submission" date="2021-05" db="UniProtKB">
        <authorList>
            <consortium name="EnsemblPlants"/>
        </authorList>
    </citation>
    <scope>IDENTIFICATION</scope>
    <source>
        <strain evidence="2">subsp. malaccensis</strain>
    </source>
</reference>
<evidence type="ECO:0000313" key="1">
    <source>
        <dbReference type="EMBL" id="CAG1852823.1"/>
    </source>
</evidence>
<dbReference type="Gramene" id="Ma10_t07370.1">
    <property type="protein sequence ID" value="Ma10_p07370.1"/>
    <property type="gene ID" value="Ma10_g07370"/>
</dbReference>
<dbReference type="FunCoup" id="A0A804KTL4">
    <property type="interactions" value="1529"/>
</dbReference>
<keyword evidence="3" id="KW-1185">Reference proteome</keyword>
<name>A0A804KTL4_MUSAM</name>
<dbReference type="Proteomes" id="UP000012960">
    <property type="component" value="Unplaced"/>
</dbReference>
<evidence type="ECO:0000313" key="2">
    <source>
        <dbReference type="EnsemblPlants" id="Ma10_p07370.1"/>
    </source>
</evidence>
<dbReference type="PANTHER" id="PTHR33181:SF54">
    <property type="entry name" value="OS05G0138000 PROTEIN"/>
    <property type="match status" value="1"/>
</dbReference>